<dbReference type="Proteomes" id="UP000037505">
    <property type="component" value="Unassembled WGS sequence"/>
</dbReference>
<reference evidence="3 4" key="1">
    <citation type="submission" date="2014-06" db="EMBL/GenBank/DDBJ databases">
        <title>The Genome of the Aflatoxigenic Filamentous Fungus Aspergillus nomius.</title>
        <authorList>
            <person name="Moore M.G."/>
            <person name="Shannon B.M."/>
            <person name="Brian M.M."/>
        </authorList>
    </citation>
    <scope>NUCLEOTIDE SEQUENCE [LARGE SCALE GENOMIC DNA]</scope>
    <source>
        <strain evidence="3 4">NRRL 13137</strain>
    </source>
</reference>
<gene>
    <name evidence="3" type="ORF">ANOM_011573</name>
</gene>
<feature type="chain" id="PRO_5005552877" description="Spherulin 4-like cell surface protein" evidence="2">
    <location>
        <begin position="27"/>
        <end position="415"/>
    </location>
</feature>
<evidence type="ECO:0000313" key="3">
    <source>
        <dbReference type="EMBL" id="KNG80475.1"/>
    </source>
</evidence>
<evidence type="ECO:0000313" key="4">
    <source>
        <dbReference type="Proteomes" id="UP000037505"/>
    </source>
</evidence>
<feature type="region of interest" description="Disordered" evidence="1">
    <location>
        <begin position="95"/>
        <end position="130"/>
    </location>
</feature>
<evidence type="ECO:0008006" key="5">
    <source>
        <dbReference type="Google" id="ProtNLM"/>
    </source>
</evidence>
<dbReference type="PANTHER" id="PTHR35040">
    <property type="match status" value="1"/>
</dbReference>
<dbReference type="EMBL" id="JNOM01000598">
    <property type="protein sequence ID" value="KNG80475.1"/>
    <property type="molecule type" value="Genomic_DNA"/>
</dbReference>
<name>A0A0L1IMI6_ASPN3</name>
<dbReference type="AlphaFoldDB" id="A0A0L1IMI6"/>
<comment type="caution">
    <text evidence="3">The sequence shown here is derived from an EMBL/GenBank/DDBJ whole genome shotgun (WGS) entry which is preliminary data.</text>
</comment>
<sequence>MLFNNPSTALVGALGCISLLSQHVHATHIPYRHRHSQRIQHSPGGSHDSALSVGACAAATTSVTTTVTVTVNVDATSTVQNIVAPTVIITSDAPAATSSSSSTLTPVIEVSSPESESDSESEFASASTSTSVSASVPTVTSIVEVSSASATASASTSVSTSASASSSGSSTSKAKVMIPYYLYPSAGAWTPLEELILANPDVQFTIIINPDNGPGSNTASDTNFLSAVPRLASYSNALVLGYVSTQKGTRDISEVEQDIQTYASWPSASGKSSFAVHGIFLDEAATDYSAETVTYYTNLASTIRQSTGLGPNNYIVTNPGAVPDASYLDIPDSTVIFESAYSEFQSAYSANEFEKVKGLDLSRFATMVYGIPSDTDLSTLITQLRSISSHTYMSNLDTYMAYDSLWSTVVSLLSA</sequence>
<keyword evidence="2" id="KW-0732">Signal</keyword>
<dbReference type="GeneID" id="26813377"/>
<dbReference type="PANTHER" id="PTHR35040:SF7">
    <property type="entry name" value="FIBRONECTIN TYPE-III DOMAIN-CONTAINING PROTEIN-RELATED"/>
    <property type="match status" value="1"/>
</dbReference>
<evidence type="ECO:0000256" key="1">
    <source>
        <dbReference type="SAM" id="MobiDB-lite"/>
    </source>
</evidence>
<accession>A0A0L1IMI6</accession>
<feature type="compositionally biased region" description="Low complexity" evidence="1">
    <location>
        <begin position="95"/>
        <end position="114"/>
    </location>
</feature>
<organism evidence="3 4">
    <name type="scientific">Aspergillus nomiae NRRL (strain ATCC 15546 / NRRL 13137 / CBS 260.88 / M93)</name>
    <dbReference type="NCBI Taxonomy" id="1509407"/>
    <lineage>
        <taxon>Eukaryota</taxon>
        <taxon>Fungi</taxon>
        <taxon>Dikarya</taxon>
        <taxon>Ascomycota</taxon>
        <taxon>Pezizomycotina</taxon>
        <taxon>Eurotiomycetes</taxon>
        <taxon>Eurotiomycetidae</taxon>
        <taxon>Eurotiales</taxon>
        <taxon>Aspergillaceae</taxon>
        <taxon>Aspergillus</taxon>
        <taxon>Aspergillus subgen. Circumdati</taxon>
    </lineage>
</organism>
<dbReference type="InterPro" id="IPR021986">
    <property type="entry name" value="Spherulin4"/>
</dbReference>
<protein>
    <recommendedName>
        <fullName evidence="5">Spherulin 4-like cell surface protein</fullName>
    </recommendedName>
</protein>
<evidence type="ECO:0000256" key="2">
    <source>
        <dbReference type="SAM" id="SignalP"/>
    </source>
</evidence>
<dbReference type="Pfam" id="PF12138">
    <property type="entry name" value="Spherulin4"/>
    <property type="match status" value="1"/>
</dbReference>
<dbReference type="OrthoDB" id="5342184at2759"/>
<keyword evidence="4" id="KW-1185">Reference proteome</keyword>
<proteinExistence type="predicted"/>
<dbReference type="RefSeq" id="XP_015401398.1">
    <property type="nucleotide sequence ID" value="XM_015556829.1"/>
</dbReference>
<dbReference type="STRING" id="1509407.A0A0L1IMI6"/>
<feature type="signal peptide" evidence="2">
    <location>
        <begin position="1"/>
        <end position="26"/>
    </location>
</feature>